<dbReference type="InterPro" id="IPR022385">
    <property type="entry name" value="Rhs_assc_core"/>
</dbReference>
<evidence type="ECO:0000256" key="1">
    <source>
        <dbReference type="ARBA" id="ARBA00022737"/>
    </source>
</evidence>
<gene>
    <name evidence="4" type="ORF">CQU62_21415</name>
</gene>
<dbReference type="EMBL" id="AAIURL010000067">
    <property type="protein sequence ID" value="ECI2861897.1"/>
    <property type="molecule type" value="Genomic_DNA"/>
</dbReference>
<feature type="domain" description="Teneurin-like YD-shell" evidence="3">
    <location>
        <begin position="280"/>
        <end position="388"/>
    </location>
</feature>
<reference evidence="4" key="1">
    <citation type="submission" date="2019-07" db="EMBL/GenBank/DDBJ databases">
        <authorList>
            <consortium name="GenomeTrakr network: Whole genome sequencing for foodborne pathogen traceback"/>
        </authorList>
    </citation>
    <scope>NUCLEOTIDE SEQUENCE [LARGE SCALE GENOMIC DNA]</scope>
    <source>
        <strain evidence="4">FSIS21720206</strain>
    </source>
</reference>
<evidence type="ECO:0000259" key="3">
    <source>
        <dbReference type="Pfam" id="PF25023"/>
    </source>
</evidence>
<feature type="region of interest" description="Disordered" evidence="2">
    <location>
        <begin position="635"/>
        <end position="684"/>
    </location>
</feature>
<comment type="caution">
    <text evidence="4">The sequence shown here is derived from an EMBL/GenBank/DDBJ whole genome shotgun (WGS) entry which is preliminary data.</text>
</comment>
<sequence length="684" mass="79014">MTKPDGHTLSVGYDDAGRALWLENEKGERYAFEHDELHRLISQTDIGGVRHHWRYTSTGLMEEHRVEGVPVQPGGRPQSLIYRYGHDASGRLLHRDNGETQLRYEYGRNAVTIKRFRQDELLRATEESREAEPLDKIKLKYDGRGLLITEENRAGKHEHEYDPLGNLLKTRLPDGRSLENLYYGSGHLLETQLRDGEHTFQLVEYERDNLHREVHRRQGNLWRQTEYDVSGRISHRRTARERNSIQGITAESWYSWDNGDRLVMERQGWPKEPVPQVRVYKWDSADRIISVVQNDNFGEREEELRYDACGNLFDRKPSTANQLDEYRGIQYRYDAFGRLSRKWNASQDQRFEYDADSQLVRVESVRGTLYTQVEMEYDLLGRRTVKRAYHRWTNAVEETQFGWAGLRLYSEKRSDCPEVLFSYEESSYAPLARVVGRGDAARVQWFRNGLNGNPEALTDADGAVKWRQHWPSLWGRSGNEALTDGQGVMQNLRFQGQYLDRETGLHYNLFRYYDPDCGRFTQPDPANLNGGVNLYQYAPNPLSWIDPLGLVKAPDSLPDTPGVYTVYDDNDVYVGSAGGGEGGMNTRVSTTGHKSVQDILEKEGVIVEHQEVDLGTATDRADREGILRHYEQQEIDRQQQSGRTVKNKRRAESTRRKKVQSNKDLITKHGASIKPRKICRGKVG</sequence>
<feature type="compositionally biased region" description="Basic residues" evidence="2">
    <location>
        <begin position="645"/>
        <end position="660"/>
    </location>
</feature>
<keyword evidence="1" id="KW-0677">Repeat</keyword>
<dbReference type="AlphaFoldDB" id="A0A5I8I3L1"/>
<dbReference type="Proteomes" id="UP000839815">
    <property type="component" value="Unassembled WGS sequence"/>
</dbReference>
<dbReference type="InterPro" id="IPR006530">
    <property type="entry name" value="YD"/>
</dbReference>
<dbReference type="Pfam" id="PF25023">
    <property type="entry name" value="TEN_YD-shell"/>
    <property type="match status" value="1"/>
</dbReference>
<protein>
    <submittedName>
        <fullName evidence="4">RHS repeat-associated core domain-containing protein</fullName>
    </submittedName>
</protein>
<dbReference type="InterPro" id="IPR031325">
    <property type="entry name" value="RHS_repeat"/>
</dbReference>
<dbReference type="PANTHER" id="PTHR32305">
    <property type="match status" value="1"/>
</dbReference>
<dbReference type="RefSeq" id="WP_057935534.1">
    <property type="nucleotide sequence ID" value="NZ_JAUKSZ010000048.1"/>
</dbReference>
<proteinExistence type="predicted"/>
<dbReference type="PANTHER" id="PTHR32305:SF15">
    <property type="entry name" value="PROTEIN RHSA-RELATED"/>
    <property type="match status" value="1"/>
</dbReference>
<feature type="compositionally biased region" description="Basic residues" evidence="2">
    <location>
        <begin position="674"/>
        <end position="684"/>
    </location>
</feature>
<evidence type="ECO:0000313" key="4">
    <source>
        <dbReference type="EMBL" id="ECI2861897.1"/>
    </source>
</evidence>
<dbReference type="Gene3D" id="2.180.10.10">
    <property type="entry name" value="RHS repeat-associated core"/>
    <property type="match status" value="2"/>
</dbReference>
<evidence type="ECO:0000256" key="2">
    <source>
        <dbReference type="SAM" id="MobiDB-lite"/>
    </source>
</evidence>
<dbReference type="InterPro" id="IPR050708">
    <property type="entry name" value="T6SS_VgrG/RHS"/>
</dbReference>
<dbReference type="NCBIfam" id="TIGR01643">
    <property type="entry name" value="YD_repeat_2x"/>
    <property type="match status" value="2"/>
</dbReference>
<organism evidence="4">
    <name type="scientific">Salmonella enterica subsp. enterica serovar Ouakam</name>
    <dbReference type="NCBI Taxonomy" id="1243585"/>
    <lineage>
        <taxon>Bacteria</taxon>
        <taxon>Pseudomonadati</taxon>
        <taxon>Pseudomonadota</taxon>
        <taxon>Gammaproteobacteria</taxon>
        <taxon>Enterobacterales</taxon>
        <taxon>Enterobacteriaceae</taxon>
        <taxon>Salmonella</taxon>
    </lineage>
</organism>
<dbReference type="NCBIfam" id="TIGR03696">
    <property type="entry name" value="Rhs_assc_core"/>
    <property type="match status" value="1"/>
</dbReference>
<accession>A0A5I8I3L1</accession>
<dbReference type="InterPro" id="IPR056823">
    <property type="entry name" value="TEN-like_YD-shell"/>
</dbReference>
<dbReference type="Pfam" id="PF05593">
    <property type="entry name" value="RHS_repeat"/>
    <property type="match status" value="1"/>
</dbReference>
<name>A0A5I8I3L1_SALET</name>